<dbReference type="RefSeq" id="WP_091584495.1">
    <property type="nucleotide sequence ID" value="NZ_FLRH01000005.1"/>
</dbReference>
<dbReference type="OrthoDB" id="4556077at2"/>
<organism evidence="1 2">
    <name type="scientific">Micromonospora sediminicola</name>
    <dbReference type="NCBI Taxonomy" id="946078"/>
    <lineage>
        <taxon>Bacteria</taxon>
        <taxon>Bacillati</taxon>
        <taxon>Actinomycetota</taxon>
        <taxon>Actinomycetes</taxon>
        <taxon>Micromonosporales</taxon>
        <taxon>Micromonosporaceae</taxon>
        <taxon>Micromonospora</taxon>
    </lineage>
</organism>
<gene>
    <name evidence="1" type="ORF">GA0070622_6452</name>
</gene>
<reference evidence="2" key="1">
    <citation type="submission" date="2016-06" db="EMBL/GenBank/DDBJ databases">
        <authorList>
            <person name="Varghese N."/>
            <person name="Submissions Spin"/>
        </authorList>
    </citation>
    <scope>NUCLEOTIDE SEQUENCE [LARGE SCALE GENOMIC DNA]</scope>
    <source>
        <strain evidence="2">DSM 45794</strain>
    </source>
</reference>
<dbReference type="Proteomes" id="UP000199558">
    <property type="component" value="Unassembled WGS sequence"/>
</dbReference>
<proteinExistence type="predicted"/>
<dbReference type="EMBL" id="FLRH01000005">
    <property type="protein sequence ID" value="SBT69326.1"/>
    <property type="molecule type" value="Genomic_DNA"/>
</dbReference>
<keyword evidence="2" id="KW-1185">Reference proteome</keyword>
<sequence length="273" mass="30134">MSTNTSTTEKTVDMAAVRQFVDRAVKAAVPAGQMTTRKIRPESDYGFPEPQPLAGLQAALSVARLAQQQAYTFAKGLRGEGSSWDEIADLLEIEWSEDYVQRERAFELVAGPVSSYSYDRYVFFTCGGPRGCGQSITDRGPYNGYPSDNEDGHAEGCRRLAAEVEAYRRAQDEREHRDQVMDEALPKVTDTFGKETVARVRYVQSHGGRYQAWSTSETLAVALVLRDDEQLAAVGYPSHQEAIRRITSGMSTPPRDPAGWLATVRAAATGLRD</sequence>
<dbReference type="STRING" id="946078.GA0070622_6452"/>
<evidence type="ECO:0000313" key="2">
    <source>
        <dbReference type="Proteomes" id="UP000199558"/>
    </source>
</evidence>
<evidence type="ECO:0000313" key="1">
    <source>
        <dbReference type="EMBL" id="SBT69326.1"/>
    </source>
</evidence>
<name>A0A1A9BJS4_9ACTN</name>
<dbReference type="AlphaFoldDB" id="A0A1A9BJS4"/>
<accession>A0A1A9BJS4</accession>
<protein>
    <submittedName>
        <fullName evidence="1">Uncharacterized protein</fullName>
    </submittedName>
</protein>